<comment type="caution">
    <text evidence="1">The sequence shown here is derived from an EMBL/GenBank/DDBJ whole genome shotgun (WGS) entry which is preliminary data.</text>
</comment>
<dbReference type="EMBL" id="MUJZ01034271">
    <property type="protein sequence ID" value="OTF77109.1"/>
    <property type="molecule type" value="Genomic_DNA"/>
</dbReference>
<evidence type="ECO:0000313" key="1">
    <source>
        <dbReference type="EMBL" id="OTF77109.1"/>
    </source>
</evidence>
<keyword evidence="2" id="KW-1185">Reference proteome</keyword>
<evidence type="ECO:0000313" key="2">
    <source>
        <dbReference type="Proteomes" id="UP000194236"/>
    </source>
</evidence>
<gene>
    <name evidence="1" type="ORF">BLA29_003896</name>
</gene>
<dbReference type="Proteomes" id="UP000194236">
    <property type="component" value="Unassembled WGS sequence"/>
</dbReference>
<protein>
    <submittedName>
        <fullName evidence="1">Uncharacterized protein</fullName>
    </submittedName>
</protein>
<accession>A0A1Y3B8D8</accession>
<organism evidence="1 2">
    <name type="scientific">Euroglyphus maynei</name>
    <name type="common">Mayne's house dust mite</name>
    <dbReference type="NCBI Taxonomy" id="6958"/>
    <lineage>
        <taxon>Eukaryota</taxon>
        <taxon>Metazoa</taxon>
        <taxon>Ecdysozoa</taxon>
        <taxon>Arthropoda</taxon>
        <taxon>Chelicerata</taxon>
        <taxon>Arachnida</taxon>
        <taxon>Acari</taxon>
        <taxon>Acariformes</taxon>
        <taxon>Sarcoptiformes</taxon>
        <taxon>Astigmata</taxon>
        <taxon>Psoroptidia</taxon>
        <taxon>Analgoidea</taxon>
        <taxon>Pyroglyphidae</taxon>
        <taxon>Pyroglyphinae</taxon>
        <taxon>Euroglyphus</taxon>
    </lineage>
</organism>
<reference evidence="1 2" key="1">
    <citation type="submission" date="2017-03" db="EMBL/GenBank/DDBJ databases">
        <title>Genome Survey of Euroglyphus maynei.</title>
        <authorList>
            <person name="Arlian L.G."/>
            <person name="Morgan M.S."/>
            <person name="Rider S.D."/>
        </authorList>
    </citation>
    <scope>NUCLEOTIDE SEQUENCE [LARGE SCALE GENOMIC DNA]</scope>
    <source>
        <strain evidence="1">Arlian Lab</strain>
        <tissue evidence="1">Whole body</tissue>
    </source>
</reference>
<proteinExistence type="predicted"/>
<dbReference type="AlphaFoldDB" id="A0A1Y3B8D8"/>
<sequence>MESFMLGRIVFYNGAVKFNQIMIVANKMQFWNFHPIFYADIYKVRYVSLLSNVSSTQQHQELLLIFQKLWPIFVAILPHTDHGIYPEVPLGKY</sequence>
<name>A0A1Y3B8D8_EURMA</name>